<comment type="caution">
    <text evidence="6">The sequence shown here is derived from an EMBL/GenBank/DDBJ whole genome shotgun (WGS) entry which is preliminary data.</text>
</comment>
<feature type="domain" description="Tag1-like fourth Ig-like" evidence="4">
    <location>
        <begin position="616"/>
        <end position="711"/>
    </location>
</feature>
<feature type="region of interest" description="Disordered" evidence="1">
    <location>
        <begin position="1"/>
        <end position="66"/>
    </location>
</feature>
<dbReference type="GO" id="GO:0000329">
    <property type="term" value="C:fungal-type vacuole membrane"/>
    <property type="evidence" value="ECO:0007669"/>
    <property type="project" value="InterPro"/>
</dbReference>
<evidence type="ECO:0000259" key="3">
    <source>
        <dbReference type="Pfam" id="PF22786"/>
    </source>
</evidence>
<evidence type="ECO:0000259" key="5">
    <source>
        <dbReference type="Pfam" id="PF26153"/>
    </source>
</evidence>
<dbReference type="PANTHER" id="PTHR35895">
    <property type="entry name" value="CHROMOSOME 16, WHOLE GENOME SHOTGUN SEQUENCE"/>
    <property type="match status" value="1"/>
</dbReference>
<accession>A0A9P6KU85</accession>
<keyword evidence="2" id="KW-0472">Membrane</keyword>
<evidence type="ECO:0000256" key="2">
    <source>
        <dbReference type="SAM" id="Phobius"/>
    </source>
</evidence>
<dbReference type="Proteomes" id="UP000756921">
    <property type="component" value="Unassembled WGS sequence"/>
</dbReference>
<dbReference type="Pfam" id="PF22786">
    <property type="entry name" value="Tag1_C"/>
    <property type="match status" value="1"/>
</dbReference>
<proteinExistence type="predicted"/>
<dbReference type="Pfam" id="PF26174">
    <property type="entry name" value="LEA-2_1"/>
    <property type="match status" value="1"/>
</dbReference>
<dbReference type="SUPFAM" id="SSF117070">
    <property type="entry name" value="LEA14-like"/>
    <property type="match status" value="1"/>
</dbReference>
<dbReference type="InterPro" id="IPR055011">
    <property type="entry name" value="Tag1_C"/>
</dbReference>
<dbReference type="InterPro" id="IPR046368">
    <property type="entry name" value="Tag1"/>
</dbReference>
<evidence type="ECO:0000313" key="6">
    <source>
        <dbReference type="EMBL" id="KAF9738716.1"/>
    </source>
</evidence>
<feature type="transmembrane region" description="Helical" evidence="2">
    <location>
        <begin position="96"/>
        <end position="116"/>
    </location>
</feature>
<dbReference type="Gene3D" id="2.60.40.1820">
    <property type="match status" value="1"/>
</dbReference>
<gene>
    <name evidence="6" type="ORF">PMIN01_03999</name>
</gene>
<keyword evidence="2" id="KW-1133">Transmembrane helix</keyword>
<keyword evidence="2" id="KW-0812">Transmembrane</keyword>
<evidence type="ECO:0000256" key="1">
    <source>
        <dbReference type="SAM" id="MobiDB-lite"/>
    </source>
</evidence>
<name>A0A9P6KU85_9PLEO</name>
<protein>
    <submittedName>
        <fullName evidence="6">Pre-rRNA processing protein</fullName>
    </submittedName>
</protein>
<organism evidence="6 7">
    <name type="scientific">Paraphaeosphaeria minitans</name>
    <dbReference type="NCBI Taxonomy" id="565426"/>
    <lineage>
        <taxon>Eukaryota</taxon>
        <taxon>Fungi</taxon>
        <taxon>Dikarya</taxon>
        <taxon>Ascomycota</taxon>
        <taxon>Pezizomycotina</taxon>
        <taxon>Dothideomycetes</taxon>
        <taxon>Pleosporomycetidae</taxon>
        <taxon>Pleosporales</taxon>
        <taxon>Massarineae</taxon>
        <taxon>Didymosphaeriaceae</taxon>
        <taxon>Paraphaeosphaeria</taxon>
    </lineage>
</organism>
<evidence type="ECO:0000259" key="4">
    <source>
        <dbReference type="Pfam" id="PF26150"/>
    </source>
</evidence>
<dbReference type="Pfam" id="PF26153">
    <property type="entry name" value="LEA-2L_5"/>
    <property type="match status" value="1"/>
</dbReference>
<dbReference type="OrthoDB" id="5596576at2759"/>
<dbReference type="InterPro" id="IPR059066">
    <property type="entry name" value="Ig_Tag1-like_5th"/>
</dbReference>
<reference evidence="6" key="1">
    <citation type="journal article" date="2020" name="Mol. Plant Microbe Interact.">
        <title>Genome Sequence of the Biocontrol Agent Coniothyrium minitans strain Conio (IMI 134523).</title>
        <authorList>
            <person name="Patel D."/>
            <person name="Shittu T.A."/>
            <person name="Baroncelli R."/>
            <person name="Muthumeenakshi S."/>
            <person name="Osborne T.H."/>
            <person name="Janganan T.K."/>
            <person name="Sreenivasaprasad S."/>
        </authorList>
    </citation>
    <scope>NUCLEOTIDE SEQUENCE</scope>
    <source>
        <strain evidence="6">Conio</strain>
    </source>
</reference>
<dbReference type="InterPro" id="IPR059065">
    <property type="entry name" value="Ig_Tag1-like_4th"/>
</dbReference>
<feature type="domain" description="Tag1-like fifth Ig-like" evidence="5">
    <location>
        <begin position="778"/>
        <end position="889"/>
    </location>
</feature>
<dbReference type="AlphaFoldDB" id="A0A9P6KU85"/>
<feature type="domain" description="Tag1 C-terminal" evidence="3">
    <location>
        <begin position="480"/>
        <end position="594"/>
    </location>
</feature>
<keyword evidence="7" id="KW-1185">Reference proteome</keyword>
<feature type="compositionally biased region" description="Low complexity" evidence="1">
    <location>
        <begin position="21"/>
        <end position="31"/>
    </location>
</feature>
<dbReference type="EMBL" id="WJXW01000003">
    <property type="protein sequence ID" value="KAF9738716.1"/>
    <property type="molecule type" value="Genomic_DNA"/>
</dbReference>
<sequence>MDTPDYGTAWADSTLASSRPASQKSARSSRTARSHTDSDPDEVSPLLATPGGDETQHEEDDGEHATATTSLLRTLSSGSASGKDGKKPFWKKRWPSIVALVVLFIAVALIMLGFLATEGIEAYAMQAADFKPTKLSLDSLTDTGVRVQVEGDFTMDASKVQKKSVRDLGRFGTWIAREVETGATEVDVFLPEYDMVRVGTARIPGIKVNIRNGHTTHVSFFAHLEPGRFDNLRNVANDWMDGRLGQIRLKGKADIPLRSGLIRLGSQTISESFTFQGDKLPSVPRYNITKLNLREQRPGRKGMGADVSIMVTNDFPVQLTIPPVAVDVLVDGCLESDAHIMVGTAETAQLQVEPKHDVEVNVTGRVDALSQALTETCPGSSKSPLDALLGDYMHGQDPKLYVNCCNFPDPETPAWVHDLLKDITVPVPLPGHEMGKLIKNFSLADVHFHLPDPFAEPGTPAAAPKVSAVVKVDINIPNEMNFPLDVNRVKADADIFYHGKLLGTLDLKKWQDANSTRIDAHGSDGPSLLVQSDIQKAPINIKDDDLFSEVVQELIFGSKGVMMKVKAAVSVKVDTPLGGFAVREIPAEGVVPVKPIGRGNGNGSGGAHNISSLALKIGNLSIIDTSRRSITLTANVNITNPTNYSATVPYFNINLLVNKTVVGQVTAKDIEVHPGNNTNLLVTAIWDPFTHSGAKGKEIGRQLLSQYISGTSSPPPLPASPTTKLTQQGYNVSLTLQAHNDSIPSQPALGAILSQFPITLPAPHLSTAPKDPDEMPPEDGKTHFIRSATMHLLTSTALFTLASPFSSTTMYITTLNATAFYDGHPSGKILYELPFAVPPGLSESPRLPVDWSIGSVGYDAIRKALGGTLRLSAFADVGIRIGAWKENVWYKGGSIGASVRL</sequence>
<dbReference type="PANTHER" id="PTHR35895:SF3">
    <property type="entry name" value="PRE-RRNA PROCESSING PROTEIN"/>
    <property type="match status" value="1"/>
</dbReference>
<dbReference type="Pfam" id="PF26150">
    <property type="entry name" value="LEA-2_4"/>
    <property type="match status" value="1"/>
</dbReference>
<evidence type="ECO:0000313" key="7">
    <source>
        <dbReference type="Proteomes" id="UP000756921"/>
    </source>
</evidence>